<evidence type="ECO:0000313" key="3">
    <source>
        <dbReference type="Proteomes" id="UP000775213"/>
    </source>
</evidence>
<dbReference type="GO" id="GO:0005778">
    <property type="term" value="C:peroxisomal membrane"/>
    <property type="evidence" value="ECO:0007669"/>
    <property type="project" value="InterPro"/>
</dbReference>
<evidence type="ECO:0008006" key="4">
    <source>
        <dbReference type="Google" id="ProtNLM"/>
    </source>
</evidence>
<sequence>MLSLSRGLWNRHRRKLFIALGALGGGYVIYKFYDAHRRRVTLLERQLEGVREVDELIKSQLQNHFENIQRISDTTTLPYAMHYLKSRIAGDLDVSYLTEKLRQAKGQYSTLTTKDKAELWERLKILSFTRLTTSVWSMTVLCLYVKVLVNILGRHLYVDIARGSESSETLDEVESFGRHGHQEFLATADYLSTYGISKLIMNMQSAAAEVLKDKQLKDPFSMEKLHEMIMQILQLFMSIESPNYWISYLVPENAVTYRQMMALPFSGFEDTSALMDAGKLEQLVSETWAVLSSPEFRNITELSLNKLVNVLVEEIDMQLKGGSSSAPGAIPLVTLLPRVTQLAPQLLDEPSSNKFIQIIQSLPEVQFFYTLVYSNMPPLS</sequence>
<dbReference type="AlphaFoldDB" id="A0AAV7HG08"/>
<dbReference type="GO" id="GO:0030674">
    <property type="term" value="F:protein-macromolecule adaptor activity"/>
    <property type="evidence" value="ECO:0007669"/>
    <property type="project" value="TreeGrafter"/>
</dbReference>
<reference evidence="2 3" key="1">
    <citation type="journal article" date="2021" name="Hortic Res">
        <title>Chromosome-scale assembly of the Dendrobium chrysotoxum genome enhances the understanding of orchid evolution.</title>
        <authorList>
            <person name="Zhang Y."/>
            <person name="Zhang G.Q."/>
            <person name="Zhang D."/>
            <person name="Liu X.D."/>
            <person name="Xu X.Y."/>
            <person name="Sun W.H."/>
            <person name="Yu X."/>
            <person name="Zhu X."/>
            <person name="Wang Z.W."/>
            <person name="Zhao X."/>
            <person name="Zhong W.Y."/>
            <person name="Chen H."/>
            <person name="Yin W.L."/>
            <person name="Huang T."/>
            <person name="Niu S.C."/>
            <person name="Liu Z.J."/>
        </authorList>
    </citation>
    <scope>NUCLEOTIDE SEQUENCE [LARGE SCALE GENOMIC DNA]</scope>
    <source>
        <strain evidence="2">Lindl</strain>
    </source>
</reference>
<evidence type="ECO:0000256" key="1">
    <source>
        <dbReference type="SAM" id="Phobius"/>
    </source>
</evidence>
<keyword evidence="3" id="KW-1185">Reference proteome</keyword>
<dbReference type="Proteomes" id="UP000775213">
    <property type="component" value="Unassembled WGS sequence"/>
</dbReference>
<comment type="caution">
    <text evidence="2">The sequence shown here is derived from an EMBL/GenBank/DDBJ whole genome shotgun (WGS) entry which is preliminary data.</text>
</comment>
<keyword evidence="1" id="KW-0812">Transmembrane</keyword>
<proteinExistence type="predicted"/>
<dbReference type="PANTHER" id="PTHR28080">
    <property type="entry name" value="PEROXISOMAL BIOGENESIS FACTOR 3"/>
    <property type="match status" value="1"/>
</dbReference>
<protein>
    <recommendedName>
        <fullName evidence="4">Peroxin-3</fullName>
    </recommendedName>
</protein>
<organism evidence="2 3">
    <name type="scientific">Dendrobium chrysotoxum</name>
    <name type="common">Orchid</name>
    <dbReference type="NCBI Taxonomy" id="161865"/>
    <lineage>
        <taxon>Eukaryota</taxon>
        <taxon>Viridiplantae</taxon>
        <taxon>Streptophyta</taxon>
        <taxon>Embryophyta</taxon>
        <taxon>Tracheophyta</taxon>
        <taxon>Spermatophyta</taxon>
        <taxon>Magnoliopsida</taxon>
        <taxon>Liliopsida</taxon>
        <taxon>Asparagales</taxon>
        <taxon>Orchidaceae</taxon>
        <taxon>Epidendroideae</taxon>
        <taxon>Malaxideae</taxon>
        <taxon>Dendrobiinae</taxon>
        <taxon>Dendrobium</taxon>
    </lineage>
</organism>
<keyword evidence="1" id="KW-0472">Membrane</keyword>
<dbReference type="EMBL" id="JAGFBR010000005">
    <property type="protein sequence ID" value="KAH0467481.1"/>
    <property type="molecule type" value="Genomic_DNA"/>
</dbReference>
<keyword evidence="1" id="KW-1133">Transmembrane helix</keyword>
<dbReference type="GO" id="GO:0045046">
    <property type="term" value="P:protein import into peroxisome membrane"/>
    <property type="evidence" value="ECO:0007669"/>
    <property type="project" value="TreeGrafter"/>
</dbReference>
<dbReference type="Pfam" id="PF04882">
    <property type="entry name" value="Peroxin-3"/>
    <property type="match status" value="1"/>
</dbReference>
<dbReference type="InterPro" id="IPR006966">
    <property type="entry name" value="Peroxin-3"/>
</dbReference>
<name>A0AAV7HG08_DENCH</name>
<dbReference type="PANTHER" id="PTHR28080:SF1">
    <property type="entry name" value="PEROXISOMAL BIOGENESIS FACTOR 3"/>
    <property type="match status" value="1"/>
</dbReference>
<accession>A0AAV7HG08</accession>
<gene>
    <name evidence="2" type="ORF">IEQ34_004719</name>
</gene>
<feature type="transmembrane region" description="Helical" evidence="1">
    <location>
        <begin position="16"/>
        <end position="33"/>
    </location>
</feature>
<evidence type="ECO:0000313" key="2">
    <source>
        <dbReference type="EMBL" id="KAH0467481.1"/>
    </source>
</evidence>